<accession>A0AAW0GDE4</accession>
<sequence length="181" mass="20219">MHFPKLPIFRNKKAGPLVKPRCLHVVVDRNGNIIAQSNNIVDINVPSLRQFDALLYYGDVPADKRHQVSSGGLRNEGGSLEGFEGREGVREGSYERMECYALGFELGPGHQDGDVKTWDFKTWDIKTLGSQDTGYQETGLQDMGLQDTGPQDDARIQDVELKTQGHQNTGTGHQDDRDRVH</sequence>
<reference evidence="2 3" key="1">
    <citation type="submission" date="2022-09" db="EMBL/GenBank/DDBJ databases">
        <authorList>
            <person name="Palmer J.M."/>
        </authorList>
    </citation>
    <scope>NUCLEOTIDE SEQUENCE [LARGE SCALE GENOMIC DNA]</scope>
    <source>
        <strain evidence="2 3">DSM 7382</strain>
    </source>
</reference>
<keyword evidence="3" id="KW-1185">Reference proteome</keyword>
<proteinExistence type="predicted"/>
<evidence type="ECO:0000313" key="2">
    <source>
        <dbReference type="EMBL" id="KAK7691401.1"/>
    </source>
</evidence>
<comment type="caution">
    <text evidence="2">The sequence shown here is derived from an EMBL/GenBank/DDBJ whole genome shotgun (WGS) entry which is preliminary data.</text>
</comment>
<name>A0AAW0GDE4_9APHY</name>
<evidence type="ECO:0000256" key="1">
    <source>
        <dbReference type="SAM" id="MobiDB-lite"/>
    </source>
</evidence>
<evidence type="ECO:0000313" key="3">
    <source>
        <dbReference type="Proteomes" id="UP001385951"/>
    </source>
</evidence>
<dbReference type="Proteomes" id="UP001385951">
    <property type="component" value="Unassembled WGS sequence"/>
</dbReference>
<feature type="region of interest" description="Disordered" evidence="1">
    <location>
        <begin position="134"/>
        <end position="181"/>
    </location>
</feature>
<gene>
    <name evidence="2" type="ORF">QCA50_004800</name>
</gene>
<dbReference type="EMBL" id="JASBNA010000005">
    <property type="protein sequence ID" value="KAK7691401.1"/>
    <property type="molecule type" value="Genomic_DNA"/>
</dbReference>
<organism evidence="2 3">
    <name type="scientific">Cerrena zonata</name>
    <dbReference type="NCBI Taxonomy" id="2478898"/>
    <lineage>
        <taxon>Eukaryota</taxon>
        <taxon>Fungi</taxon>
        <taxon>Dikarya</taxon>
        <taxon>Basidiomycota</taxon>
        <taxon>Agaricomycotina</taxon>
        <taxon>Agaricomycetes</taxon>
        <taxon>Polyporales</taxon>
        <taxon>Cerrenaceae</taxon>
        <taxon>Cerrena</taxon>
    </lineage>
</organism>
<protein>
    <submittedName>
        <fullName evidence="2">Uncharacterized protein</fullName>
    </submittedName>
</protein>
<dbReference type="AlphaFoldDB" id="A0AAW0GDE4"/>
<feature type="compositionally biased region" description="Basic and acidic residues" evidence="1">
    <location>
        <begin position="152"/>
        <end position="163"/>
    </location>
</feature>